<dbReference type="STRING" id="43989.cce_1249"/>
<reference evidence="5 6" key="1">
    <citation type="journal article" date="2008" name="Proc. Natl. Acad. Sci. U.S.A.">
        <title>The genome of Cyanothece 51142, a unicellular diazotrophic cyanobacterium important in the marine nitrogen cycle.</title>
        <authorList>
            <person name="Welsh E.A."/>
            <person name="Liberton M."/>
            <person name="Stoeckel J."/>
            <person name="Loh T."/>
            <person name="Elvitigala T."/>
            <person name="Wang C."/>
            <person name="Wollam A."/>
            <person name="Fulton R.S."/>
            <person name="Clifton S.W."/>
            <person name="Jacobs J.M."/>
            <person name="Aurora R."/>
            <person name="Ghosh B.K."/>
            <person name="Sherman L.A."/>
            <person name="Smith R.D."/>
            <person name="Wilson R.K."/>
            <person name="Pakrasi H.B."/>
        </authorList>
    </citation>
    <scope>NUCLEOTIDE SEQUENCE [LARGE SCALE GENOMIC DNA]</scope>
    <source>
        <strain evidence="6">ATCC 51142 / BH68</strain>
    </source>
</reference>
<keyword evidence="3" id="KW-0443">Lipid metabolism</keyword>
<sequence>MINLTQRFGLTLGLGILSLLPSFPIFAAEKITFSIAPLGEFDVSVDSLGVFAKDGTITPDFAFYTKHFTPEELTKFRALLNKSFPVNEVEAFEFFNTNFGKEIVKQLSRAINAPSDQSQPFLQGAILLAAANPDGLKIIDVIKNYDSSTLAVNLETIRNTINEADHLYQSTERIFNWLNSQTETEASTASSVNLSDLSKAGQIIWTSETITIPRPNEDPLTIFVYLPQNLSKPAPTIVITPGLNSDFQGLRYVAEHLASHGFATVGINFPESDAQRMKDALQGLDTFPNPNAWMDQPKDVTLALDTLEEKEQSDPTFQGQLNLKNVGILGQSLGGYTATATGGADVRWEYLKQECAKLDNPDVINLNPALLWQCQGITNAPPLPELEDPRIKAVIAINPVTNPAFGNQGINNISVPMMFIAGSSDIFAPPLPEQISPFADVEKEDKYLILVKNGTHLSFLTGGDNLPDFIVGEGRDLAYSYLKSLSLAFFNLYLNQQQEFEPYLTDTAVQQMGQNPLPLHLIQSLTQEQLNEALQPTN</sequence>
<dbReference type="EMBL" id="CP000806">
    <property type="protein sequence ID" value="ACB50599.1"/>
    <property type="molecule type" value="Genomic_DNA"/>
</dbReference>
<name>B1WVL2_CROS5</name>
<accession>B1WVL2</accession>
<dbReference type="PANTHER" id="PTHR10272">
    <property type="entry name" value="PLATELET-ACTIVATING FACTOR ACETYLHYDROLASE"/>
    <property type="match status" value="1"/>
</dbReference>
<dbReference type="Gene3D" id="3.40.50.1820">
    <property type="entry name" value="alpha/beta hydrolase"/>
    <property type="match status" value="1"/>
</dbReference>
<keyword evidence="1" id="KW-0378">Hydrolase</keyword>
<dbReference type="RefSeq" id="WP_009544075.1">
    <property type="nucleotide sequence ID" value="NC_010546.1"/>
</dbReference>
<dbReference type="SUPFAM" id="SSF53474">
    <property type="entry name" value="alpha/beta-Hydrolases"/>
    <property type="match status" value="1"/>
</dbReference>
<dbReference type="GO" id="GO:0003847">
    <property type="term" value="F:1-alkyl-2-acetylglycerophosphocholine esterase activity"/>
    <property type="evidence" value="ECO:0007669"/>
    <property type="project" value="TreeGrafter"/>
</dbReference>
<gene>
    <name evidence="5" type="ordered locus">cce_1249</name>
</gene>
<protein>
    <recommendedName>
        <fullName evidence="4">DUF1400 domain-containing protein</fullName>
    </recommendedName>
</protein>
<dbReference type="eggNOG" id="COG4188">
    <property type="taxonomic scope" value="Bacteria"/>
</dbReference>
<evidence type="ECO:0000256" key="1">
    <source>
        <dbReference type="ARBA" id="ARBA00022801"/>
    </source>
</evidence>
<dbReference type="PANTHER" id="PTHR10272:SF13">
    <property type="entry name" value="POLY(ETHYLENE TEREPHTHALATE) HYDROLASE"/>
    <property type="match status" value="1"/>
</dbReference>
<dbReference type="InterPro" id="IPR029058">
    <property type="entry name" value="AB_hydrolase_fold"/>
</dbReference>
<proteinExistence type="predicted"/>
<dbReference type="Pfam" id="PF07176">
    <property type="entry name" value="DUF1400"/>
    <property type="match status" value="1"/>
</dbReference>
<dbReference type="OrthoDB" id="422423at2"/>
<evidence type="ECO:0000256" key="2">
    <source>
        <dbReference type="ARBA" id="ARBA00022963"/>
    </source>
</evidence>
<dbReference type="ESTHER" id="cyaa5-b1wvl2">
    <property type="family name" value="Duf_1400"/>
</dbReference>
<dbReference type="HOGENOM" id="CLU_029435_0_0_3"/>
<keyword evidence="2" id="KW-0442">Lipid degradation</keyword>
<dbReference type="Proteomes" id="UP000001203">
    <property type="component" value="Chromosome circular"/>
</dbReference>
<feature type="domain" description="DUF1400" evidence="4">
    <location>
        <begin position="27"/>
        <end position="153"/>
    </location>
</feature>
<evidence type="ECO:0000256" key="3">
    <source>
        <dbReference type="ARBA" id="ARBA00023098"/>
    </source>
</evidence>
<dbReference type="AlphaFoldDB" id="B1WVL2"/>
<organism evidence="5 6">
    <name type="scientific">Crocosphaera subtropica (strain ATCC 51142 / BH68)</name>
    <name type="common">Cyanothece sp. (strain ATCC 51142)</name>
    <dbReference type="NCBI Taxonomy" id="43989"/>
    <lineage>
        <taxon>Bacteria</taxon>
        <taxon>Bacillati</taxon>
        <taxon>Cyanobacteriota</taxon>
        <taxon>Cyanophyceae</taxon>
        <taxon>Oscillatoriophycideae</taxon>
        <taxon>Chroococcales</taxon>
        <taxon>Aphanothecaceae</taxon>
        <taxon>Crocosphaera</taxon>
        <taxon>Crocosphaera subtropica</taxon>
    </lineage>
</organism>
<dbReference type="InterPro" id="IPR010802">
    <property type="entry name" value="DUF1400"/>
</dbReference>
<evidence type="ECO:0000313" key="6">
    <source>
        <dbReference type="Proteomes" id="UP000001203"/>
    </source>
</evidence>
<evidence type="ECO:0000313" key="5">
    <source>
        <dbReference type="EMBL" id="ACB50599.1"/>
    </source>
</evidence>
<keyword evidence="6" id="KW-1185">Reference proteome</keyword>
<dbReference type="KEGG" id="cyt:cce_1249"/>
<dbReference type="GO" id="GO:0016042">
    <property type="term" value="P:lipid catabolic process"/>
    <property type="evidence" value="ECO:0007669"/>
    <property type="project" value="UniProtKB-KW"/>
</dbReference>
<evidence type="ECO:0000259" key="4">
    <source>
        <dbReference type="Pfam" id="PF07176"/>
    </source>
</evidence>